<feature type="signal peptide" evidence="1">
    <location>
        <begin position="1"/>
        <end position="20"/>
    </location>
</feature>
<dbReference type="EMBL" id="CP001816">
    <property type="protein sequence ID" value="ACZ11888.1"/>
    <property type="molecule type" value="Genomic_DNA"/>
</dbReference>
<dbReference type="InterPro" id="IPR049804">
    <property type="entry name" value="Choice_anch_L"/>
</dbReference>
<dbReference type="HOGENOM" id="CLU_263151_0_0_7"/>
<proteinExistence type="predicted"/>
<keyword evidence="1" id="KW-0732">Signal</keyword>
<evidence type="ECO:0008006" key="4">
    <source>
        <dbReference type="Google" id="ProtNLM"/>
    </source>
</evidence>
<name>D1B1B8_SULD5</name>
<dbReference type="NCBIfam" id="NF038133">
    <property type="entry name" value="choice_anch_L"/>
    <property type="match status" value="1"/>
</dbReference>
<evidence type="ECO:0000256" key="1">
    <source>
        <dbReference type="SAM" id="SignalP"/>
    </source>
</evidence>
<dbReference type="eggNOG" id="COG3291">
    <property type="taxonomic scope" value="Bacteria"/>
</dbReference>
<dbReference type="AlphaFoldDB" id="D1B1B8"/>
<dbReference type="KEGG" id="sdl:Sdel_0857"/>
<evidence type="ECO:0000313" key="3">
    <source>
        <dbReference type="Proteomes" id="UP000002222"/>
    </source>
</evidence>
<gene>
    <name evidence="2" type="ordered locus">Sdel_0857</name>
</gene>
<dbReference type="STRING" id="525898.Sdel_0857"/>
<feature type="chain" id="PRO_5003021214" description="Fibronectin type-III domain-containing protein" evidence="1">
    <location>
        <begin position="21"/>
        <end position="1280"/>
    </location>
</feature>
<protein>
    <recommendedName>
        <fullName evidence="4">Fibronectin type-III domain-containing protein</fullName>
    </recommendedName>
</protein>
<sequence>MYKLFRFFLTIILLNTLVFAAAVYTSGSNATQLATAIQGEGLTITNPVLRRGNSNQAGTFSNGIAGANLQVNQGIILTTMSVAESFTTNNSTQRTVDNPDTYTDADLRAIDTLARYDTIIFEFDVTLDSNTRLLLVDYQFASEEYHEYVGSRFNDAFGFFISGGDLNQTYNIARVVDSNVQITTENIQNYATVTVNNVNNGSVGQYNDATPEILTNSAYFIDNNQNNIHGTSPVIVEYDGLTKRLQAAIDNLTPGVTYHFKMAIADTGDSQLDTGVFVSKIVGVREPVFCYDYAYHQNKRYFTQNNDGTSQPYIQGTIIPNEDINVSLYIRNEETSDVLAKNITLDIQDINTTQAIYASESVFVINYGEILPNHISDSALTSTSNSDIVGIPINNLGDQQSAYAYYSLTPQNSLSDINISLNAYFNYTVTFDIGGGMTLNKSYRTKFGSNSLPMCSGDNTRYEPSWGSFNVDTKGIYTKANPKFNLPTQVVRRAGEFLVTAHDANSTPVPYVDELKASTVVGVELIDAGKFHSTKASCDEPSSAISERVWIPFVDENGAKSQVEFTTALQNAIDEKTISITNIKDYFNEARKNTAFRIQVNELNDDNNTVIQYERLADGKYRMLNFPDLVKDYGTCKQPVRKFPYGHNNTSTTIQVAEACGNAGSTGVDFFTLSKCNECILGYNTVYICSRDNFATRPESFNIKLSDLNQTNKIQKVRFADDRTGIVTTGEPNSAPVHIATGYSYGFDINATTHDDNNNSSGYTAFFTTSSTNDRNISFNWNPSIPNPSLCNDTTSKPLTFSMVNGTVSSEANISNVGEYLLGMIDTEWTVVDNNLSRMSHHKSVKINGTTYNVSNYFVGSGNALDCLSSSAVVQNTSTLPSISGSSLTRINGCWISSEHNNTDENLKYRDYNITAHPYHFLMPIIPSHGMSEDTNFTDAWVYMNDLNDTNDLTKIADINESIHFRGDIIAAGHDNTTMTNFVKGCYAKDVNLTLDHNFSRVPPVEYNYRLFDLNNSNEVISIVPPQTESPGLASAIEILDDGNFTKDLIGAARINLNLNFDRNLSLPINPIIVTYKSLDVQCKNDADNNCTMQADLKSNHTTEGNLTMEDTNLTHYYGRVYSTDYREESPIVTTIRYEVYCDQNCNPDDFNITGVQSPTSLRWYQNTLHVNADGNVTTNGFTSVGTTLINNANAATSGNIVNGLEGNTLSLANGTPAPYTDRIQMRPFSWLLHNLYNPNATTNDFNVEFIRSGNWAGQGSLGETVDINTSKRTNRRMEW</sequence>
<keyword evidence="3" id="KW-1185">Reference proteome</keyword>
<organism evidence="2 3">
    <name type="scientific">Sulfurospirillum deleyianum (strain ATCC 51133 / DSM 6946 / 5175)</name>
    <dbReference type="NCBI Taxonomy" id="525898"/>
    <lineage>
        <taxon>Bacteria</taxon>
        <taxon>Pseudomonadati</taxon>
        <taxon>Campylobacterota</taxon>
        <taxon>Epsilonproteobacteria</taxon>
        <taxon>Campylobacterales</taxon>
        <taxon>Sulfurospirillaceae</taxon>
        <taxon>Sulfurospirillum</taxon>
    </lineage>
</organism>
<dbReference type="Proteomes" id="UP000002222">
    <property type="component" value="Chromosome"/>
</dbReference>
<evidence type="ECO:0000313" key="2">
    <source>
        <dbReference type="EMBL" id="ACZ11888.1"/>
    </source>
</evidence>
<dbReference type="RefSeq" id="WP_012856652.1">
    <property type="nucleotide sequence ID" value="NC_013512.1"/>
</dbReference>
<reference evidence="3" key="1">
    <citation type="submission" date="2009-11" db="EMBL/GenBank/DDBJ databases">
        <title>The complete genome of Sulfurospirillum deleyianum DSM 6946.</title>
        <authorList>
            <consortium name="US DOE Joint Genome Institute (JGI-PGF)"/>
            <person name="Lucas S."/>
            <person name="Copeland A."/>
            <person name="Lapidus A."/>
            <person name="Glavina del Rio T."/>
            <person name="Dalin E."/>
            <person name="Tice H."/>
            <person name="Bruce D."/>
            <person name="Goodwin L."/>
            <person name="Pitluck S."/>
            <person name="Kyrpides N."/>
            <person name="Mavromatis K."/>
            <person name="Ivanova N."/>
            <person name="Ovchinnikova G."/>
            <person name="Munk A.C."/>
            <person name="Lu M."/>
            <person name="Brettin T."/>
            <person name="Detter J.C."/>
            <person name="Han C."/>
            <person name="Tapia R."/>
            <person name="Larimer F."/>
            <person name="Land M."/>
            <person name="Hauser L."/>
            <person name="Markowitz V."/>
            <person name="Cheng J.F."/>
            <person name="Hugenholtz P."/>
            <person name="Woyke T."/>
            <person name="Wu D."/>
            <person name="Aumann P."/>
            <person name="Schneider S."/>
            <person name="Lang E."/>
            <person name="Spring S."/>
            <person name="Klenk H.P."/>
            <person name="Eisen J.A."/>
        </authorList>
    </citation>
    <scope>NUCLEOTIDE SEQUENCE [LARGE SCALE GENOMIC DNA]</scope>
    <source>
        <strain evidence="3">ATCC 51133 / DSM 6946 / 5175</strain>
    </source>
</reference>
<reference evidence="2 3" key="2">
    <citation type="journal article" date="2010" name="Stand. Genomic Sci.">
        <title>Complete genome sequence of Sulfurospirillum deleyianum type strain (5175).</title>
        <authorList>
            <person name="Sikorski J."/>
            <person name="Lapidus A."/>
            <person name="Copeland A."/>
            <person name="Glavina Del Rio T."/>
            <person name="Nolan M."/>
            <person name="Lucas S."/>
            <person name="Chen F."/>
            <person name="Tice H."/>
            <person name="Cheng J.F."/>
            <person name="Saunders E."/>
            <person name="Bruce D."/>
            <person name="Goodwin L."/>
            <person name="Pitluck S."/>
            <person name="Ovchinnikova G."/>
            <person name="Pati A."/>
            <person name="Ivanova N."/>
            <person name="Mavromatis K."/>
            <person name="Chen A."/>
            <person name="Palaniappan K."/>
            <person name="Chain P."/>
            <person name="Land M."/>
            <person name="Hauser L."/>
            <person name="Chang Y.J."/>
            <person name="Jeffries C.D."/>
            <person name="Brettin T."/>
            <person name="Detter J.C."/>
            <person name="Han C."/>
            <person name="Rohde M."/>
            <person name="Lang E."/>
            <person name="Spring S."/>
            <person name="Goker M."/>
            <person name="Bristow J."/>
            <person name="Eisen J.A."/>
            <person name="Markowitz V."/>
            <person name="Hugenholtz P."/>
            <person name="Kyrpides N.C."/>
            <person name="Klenk H.P."/>
        </authorList>
    </citation>
    <scope>NUCLEOTIDE SEQUENCE [LARGE SCALE GENOMIC DNA]</scope>
    <source>
        <strain evidence="3">ATCC 51133 / DSM 6946 / 5175</strain>
    </source>
</reference>
<dbReference type="OrthoDB" id="5363773at2"/>
<accession>D1B1B8</accession>